<dbReference type="InterPro" id="IPR011330">
    <property type="entry name" value="Glyco_hydro/deAcase_b/a-brl"/>
</dbReference>
<comment type="caution">
    <text evidence="3">The sequence shown here is derived from an EMBL/GenBank/DDBJ whole genome shotgun (WGS) entry which is preliminary data.</text>
</comment>
<dbReference type="Proteomes" id="UP000293846">
    <property type="component" value="Unassembled WGS sequence"/>
</dbReference>
<dbReference type="Pfam" id="PF01522">
    <property type="entry name" value="Polysacc_deac_1"/>
    <property type="match status" value="1"/>
</dbReference>
<dbReference type="STRING" id="1742358.GCA_001439605_02713"/>
<gene>
    <name evidence="3" type="ORF">E0Y62_19605</name>
</gene>
<dbReference type="InterPro" id="IPR002509">
    <property type="entry name" value="NODB_dom"/>
</dbReference>
<dbReference type="PANTHER" id="PTHR10587:SF125">
    <property type="entry name" value="POLYSACCHARIDE DEACETYLASE YHEN-RELATED"/>
    <property type="match status" value="1"/>
</dbReference>
<dbReference type="OrthoDB" id="258610at2"/>
<dbReference type="GO" id="GO:0016810">
    <property type="term" value="F:hydrolase activity, acting on carbon-nitrogen (but not peptide) bonds"/>
    <property type="evidence" value="ECO:0007669"/>
    <property type="project" value="InterPro"/>
</dbReference>
<dbReference type="EMBL" id="SJTH01000034">
    <property type="protein sequence ID" value="TCJ02345.1"/>
    <property type="molecule type" value="Genomic_DNA"/>
</dbReference>
<evidence type="ECO:0000256" key="1">
    <source>
        <dbReference type="SAM" id="MobiDB-lite"/>
    </source>
</evidence>
<dbReference type="AlphaFoldDB" id="A0A4V2NU04"/>
<proteinExistence type="predicted"/>
<protein>
    <submittedName>
        <fullName evidence="3">Polysaccharide deacetylase</fullName>
    </submittedName>
</protein>
<organism evidence="3 4">
    <name type="scientific">Cytobacillus praedii</name>
    <dbReference type="NCBI Taxonomy" id="1742358"/>
    <lineage>
        <taxon>Bacteria</taxon>
        <taxon>Bacillati</taxon>
        <taxon>Bacillota</taxon>
        <taxon>Bacilli</taxon>
        <taxon>Bacillales</taxon>
        <taxon>Bacillaceae</taxon>
        <taxon>Cytobacillus</taxon>
    </lineage>
</organism>
<feature type="domain" description="NodB homology" evidence="2">
    <location>
        <begin position="145"/>
        <end position="329"/>
    </location>
</feature>
<evidence type="ECO:0000313" key="3">
    <source>
        <dbReference type="EMBL" id="TCJ02345.1"/>
    </source>
</evidence>
<evidence type="ECO:0000313" key="4">
    <source>
        <dbReference type="Proteomes" id="UP000293846"/>
    </source>
</evidence>
<dbReference type="GO" id="GO:0005975">
    <property type="term" value="P:carbohydrate metabolic process"/>
    <property type="evidence" value="ECO:0007669"/>
    <property type="project" value="InterPro"/>
</dbReference>
<feature type="compositionally biased region" description="Basic and acidic residues" evidence="1">
    <location>
        <begin position="97"/>
        <end position="118"/>
    </location>
</feature>
<dbReference type="InterPro" id="IPR050248">
    <property type="entry name" value="Polysacc_deacetylase_ArnD"/>
</dbReference>
<feature type="region of interest" description="Disordered" evidence="1">
    <location>
        <begin position="89"/>
        <end position="126"/>
    </location>
</feature>
<sequence>MRRTRAGRSRKLIKTKEKVIISALVCIALVAMILQPGSNNEALAVSNFKQPINMMYSFISQRNFNHIDEMNGPTYHYFRSIQLKKKEAVTEQDQAIPDDKVPDKDVKEEEAANTEKAENTNQAGLDKADNQEVAQEQNNQEINLHKVYLTFDDGPSAYTTSILESLNSHGMKATFFMLEPNMKKYPDELNQIINEGHVPALHGVSHNVSKIYRSEQTVVDEMKQGQATLLNLTGALTHLIRTPYGSAPYMKPSYKEAVQAAGFQLWDWTIDSNDWRYSNGEFVGKVIQQMENYRYKSSPIVILLHDRKSTAEHLPSLLTYLQSHGYETDVLNEKLAAYNF</sequence>
<dbReference type="PROSITE" id="PS51677">
    <property type="entry name" value="NODB"/>
    <property type="match status" value="1"/>
</dbReference>
<reference evidence="3 4" key="1">
    <citation type="submission" date="2019-03" db="EMBL/GenBank/DDBJ databases">
        <authorList>
            <person name="Jensen L."/>
            <person name="Storgaard J."/>
            <person name="Sulaj E."/>
            <person name="Schramm A."/>
            <person name="Marshall I.P.G."/>
        </authorList>
    </citation>
    <scope>NUCLEOTIDE SEQUENCE [LARGE SCALE GENOMIC DNA]</scope>
    <source>
        <strain evidence="3 4">2017H2G3</strain>
    </source>
</reference>
<dbReference type="Gene3D" id="3.20.20.370">
    <property type="entry name" value="Glycoside hydrolase/deacetylase"/>
    <property type="match status" value="1"/>
</dbReference>
<name>A0A4V2NU04_9BACI</name>
<dbReference type="SUPFAM" id="SSF88713">
    <property type="entry name" value="Glycoside hydrolase/deacetylase"/>
    <property type="match status" value="1"/>
</dbReference>
<dbReference type="RefSeq" id="WP_057766029.1">
    <property type="nucleotide sequence ID" value="NZ_LMBX01000017.1"/>
</dbReference>
<dbReference type="CDD" id="cd10944">
    <property type="entry name" value="CE4_SmPgdA_like"/>
    <property type="match status" value="1"/>
</dbReference>
<accession>A0A4V2NU04</accession>
<evidence type="ECO:0000259" key="2">
    <source>
        <dbReference type="PROSITE" id="PS51677"/>
    </source>
</evidence>
<keyword evidence="4" id="KW-1185">Reference proteome</keyword>
<dbReference type="PANTHER" id="PTHR10587">
    <property type="entry name" value="GLYCOSYL TRANSFERASE-RELATED"/>
    <property type="match status" value="1"/>
</dbReference>